<dbReference type="Proteomes" id="UP000735302">
    <property type="component" value="Unassembled WGS sequence"/>
</dbReference>
<sequence length="141" mass="15845">MGLLNFYISFIPNFSDITRPLTELVRKDLPDRVVSSDECQTAFKTICSLLSSDPILVFPDMDSPFVVRTDAPDYGVGAVLLQPRDDVLMPCRYASKKLSPAEMNYSSIERECLAIVYAVNQTSFTSSWLFGILSYKQITNL</sequence>
<feature type="domain" description="Reverse transcriptase/retrotransposon-derived protein RNase H-like" evidence="1">
    <location>
        <begin position="37"/>
        <end position="122"/>
    </location>
</feature>
<dbReference type="Pfam" id="PF17919">
    <property type="entry name" value="RT_RNaseH_2"/>
    <property type="match status" value="1"/>
</dbReference>
<dbReference type="SUPFAM" id="SSF56672">
    <property type="entry name" value="DNA/RNA polymerases"/>
    <property type="match status" value="1"/>
</dbReference>
<dbReference type="Gene3D" id="3.30.70.270">
    <property type="match status" value="1"/>
</dbReference>
<comment type="caution">
    <text evidence="2">The sequence shown here is derived from an EMBL/GenBank/DDBJ whole genome shotgun (WGS) entry which is preliminary data.</text>
</comment>
<reference evidence="2 3" key="1">
    <citation type="journal article" date="2021" name="Elife">
        <title>Chloroplast acquisition without the gene transfer in kleptoplastic sea slugs, Plakobranchus ocellatus.</title>
        <authorList>
            <person name="Maeda T."/>
            <person name="Takahashi S."/>
            <person name="Yoshida T."/>
            <person name="Shimamura S."/>
            <person name="Takaki Y."/>
            <person name="Nagai Y."/>
            <person name="Toyoda A."/>
            <person name="Suzuki Y."/>
            <person name="Arimoto A."/>
            <person name="Ishii H."/>
            <person name="Satoh N."/>
            <person name="Nishiyama T."/>
            <person name="Hasebe M."/>
            <person name="Maruyama T."/>
            <person name="Minagawa J."/>
            <person name="Obokata J."/>
            <person name="Shigenobu S."/>
        </authorList>
    </citation>
    <scope>NUCLEOTIDE SEQUENCE [LARGE SCALE GENOMIC DNA]</scope>
</reference>
<evidence type="ECO:0000313" key="2">
    <source>
        <dbReference type="EMBL" id="GFO40140.1"/>
    </source>
</evidence>
<dbReference type="AlphaFoldDB" id="A0AAV4D827"/>
<gene>
    <name evidence="2" type="ORF">PoB_006664500</name>
</gene>
<name>A0AAV4D827_9GAST</name>
<dbReference type="InterPro" id="IPR043128">
    <property type="entry name" value="Rev_trsase/Diguanyl_cyclase"/>
</dbReference>
<evidence type="ECO:0000259" key="1">
    <source>
        <dbReference type="Pfam" id="PF17919"/>
    </source>
</evidence>
<dbReference type="InterPro" id="IPR041577">
    <property type="entry name" value="RT_RNaseH_2"/>
</dbReference>
<dbReference type="PANTHER" id="PTHR34072:SF52">
    <property type="entry name" value="RIBONUCLEASE H"/>
    <property type="match status" value="1"/>
</dbReference>
<evidence type="ECO:0000313" key="3">
    <source>
        <dbReference type="Proteomes" id="UP000735302"/>
    </source>
</evidence>
<dbReference type="InterPro" id="IPR043502">
    <property type="entry name" value="DNA/RNA_pol_sf"/>
</dbReference>
<dbReference type="PANTHER" id="PTHR34072">
    <property type="entry name" value="ENZYMATIC POLYPROTEIN-RELATED"/>
    <property type="match status" value="1"/>
</dbReference>
<keyword evidence="3" id="KW-1185">Reference proteome</keyword>
<protein>
    <submittedName>
        <fullName evidence="2">Nectin-3 isoform b</fullName>
    </submittedName>
</protein>
<proteinExistence type="predicted"/>
<dbReference type="Gene3D" id="3.10.20.370">
    <property type="match status" value="1"/>
</dbReference>
<accession>A0AAV4D827</accession>
<organism evidence="2 3">
    <name type="scientific">Plakobranchus ocellatus</name>
    <dbReference type="NCBI Taxonomy" id="259542"/>
    <lineage>
        <taxon>Eukaryota</taxon>
        <taxon>Metazoa</taxon>
        <taxon>Spiralia</taxon>
        <taxon>Lophotrochozoa</taxon>
        <taxon>Mollusca</taxon>
        <taxon>Gastropoda</taxon>
        <taxon>Heterobranchia</taxon>
        <taxon>Euthyneura</taxon>
        <taxon>Panpulmonata</taxon>
        <taxon>Sacoglossa</taxon>
        <taxon>Placobranchoidea</taxon>
        <taxon>Plakobranchidae</taxon>
        <taxon>Plakobranchus</taxon>
    </lineage>
</organism>
<dbReference type="FunFam" id="3.10.20.370:FF:000001">
    <property type="entry name" value="Retrovirus-related Pol polyprotein from transposon 17.6-like protein"/>
    <property type="match status" value="1"/>
</dbReference>
<dbReference type="EMBL" id="BLXT01007586">
    <property type="protein sequence ID" value="GFO40140.1"/>
    <property type="molecule type" value="Genomic_DNA"/>
</dbReference>